<keyword evidence="2" id="KW-0378">Hydrolase</keyword>
<name>A0A3A6PZZ5_9EURY</name>
<dbReference type="InterPro" id="IPR050474">
    <property type="entry name" value="Hel308_SKI2-like"/>
</dbReference>
<evidence type="ECO:0000259" key="7">
    <source>
        <dbReference type="PROSITE" id="PS51194"/>
    </source>
</evidence>
<evidence type="ECO:0000256" key="3">
    <source>
        <dbReference type="ARBA" id="ARBA00022806"/>
    </source>
</evidence>
<dbReference type="SMART" id="SM00487">
    <property type="entry name" value="DEXDc"/>
    <property type="match status" value="1"/>
</dbReference>
<dbReference type="OrthoDB" id="39583at2157"/>
<dbReference type="InterPro" id="IPR001650">
    <property type="entry name" value="Helicase_C-like"/>
</dbReference>
<feature type="region of interest" description="Disordered" evidence="5">
    <location>
        <begin position="39"/>
        <end position="62"/>
    </location>
</feature>
<evidence type="ECO:0000256" key="4">
    <source>
        <dbReference type="ARBA" id="ARBA00022840"/>
    </source>
</evidence>
<dbReference type="InterPro" id="IPR011545">
    <property type="entry name" value="DEAD/DEAH_box_helicase_dom"/>
</dbReference>
<proteinExistence type="predicted"/>
<evidence type="ECO:0000256" key="1">
    <source>
        <dbReference type="ARBA" id="ARBA00022741"/>
    </source>
</evidence>
<dbReference type="Proteomes" id="UP000281564">
    <property type="component" value="Unassembled WGS sequence"/>
</dbReference>
<dbReference type="AlphaFoldDB" id="A0A3A6PZZ5"/>
<dbReference type="GO" id="GO:0004386">
    <property type="term" value="F:helicase activity"/>
    <property type="evidence" value="ECO:0007669"/>
    <property type="project" value="UniProtKB-KW"/>
</dbReference>
<dbReference type="EMBL" id="QMDW01000022">
    <property type="protein sequence ID" value="RJX48343.1"/>
    <property type="molecule type" value="Genomic_DNA"/>
</dbReference>
<evidence type="ECO:0000256" key="2">
    <source>
        <dbReference type="ARBA" id="ARBA00022801"/>
    </source>
</evidence>
<dbReference type="PROSITE" id="PS51194">
    <property type="entry name" value="HELICASE_CTER"/>
    <property type="match status" value="1"/>
</dbReference>
<evidence type="ECO:0000256" key="5">
    <source>
        <dbReference type="SAM" id="MobiDB-lite"/>
    </source>
</evidence>
<organism evidence="8 9">
    <name type="scientific">Halonotius pteroides</name>
    <dbReference type="NCBI Taxonomy" id="268735"/>
    <lineage>
        <taxon>Archaea</taxon>
        <taxon>Methanobacteriati</taxon>
        <taxon>Methanobacteriota</taxon>
        <taxon>Stenosarchaea group</taxon>
        <taxon>Halobacteria</taxon>
        <taxon>Halobacteriales</taxon>
        <taxon>Haloferacaceae</taxon>
        <taxon>Halonotius</taxon>
    </lineage>
</organism>
<dbReference type="PANTHER" id="PTHR47961:SF1">
    <property type="entry name" value="ATP-DEPENDENT HELICASE MJ1401-RELATED"/>
    <property type="match status" value="1"/>
</dbReference>
<dbReference type="SMART" id="SM00490">
    <property type="entry name" value="HELICc"/>
    <property type="match status" value="1"/>
</dbReference>
<gene>
    <name evidence="8" type="ORF">DP106_12540</name>
</gene>
<keyword evidence="1" id="KW-0547">Nucleotide-binding</keyword>
<dbReference type="GO" id="GO:0005524">
    <property type="term" value="F:ATP binding"/>
    <property type="evidence" value="ECO:0007669"/>
    <property type="project" value="UniProtKB-KW"/>
</dbReference>
<protein>
    <submittedName>
        <fullName evidence="8">DEAD/DEAH box helicase</fullName>
    </submittedName>
</protein>
<dbReference type="RefSeq" id="WP_120085797.1">
    <property type="nucleotide sequence ID" value="NZ_QMDW01000022.1"/>
</dbReference>
<feature type="domain" description="Helicase C-terminal" evidence="7">
    <location>
        <begin position="450"/>
        <end position="605"/>
    </location>
</feature>
<dbReference type="PROSITE" id="PS51192">
    <property type="entry name" value="HELICASE_ATP_BIND_1"/>
    <property type="match status" value="1"/>
</dbReference>
<accession>A0A3A6PZZ5</accession>
<dbReference type="SUPFAM" id="SSF52540">
    <property type="entry name" value="P-loop containing nucleoside triphosphate hydrolases"/>
    <property type="match status" value="1"/>
</dbReference>
<evidence type="ECO:0000259" key="6">
    <source>
        <dbReference type="PROSITE" id="PS51192"/>
    </source>
</evidence>
<dbReference type="InterPro" id="IPR027417">
    <property type="entry name" value="P-loop_NTPase"/>
</dbReference>
<dbReference type="GO" id="GO:0016787">
    <property type="term" value="F:hydrolase activity"/>
    <property type="evidence" value="ECO:0007669"/>
    <property type="project" value="UniProtKB-KW"/>
</dbReference>
<reference evidence="8 9" key="1">
    <citation type="submission" date="2018-06" db="EMBL/GenBank/DDBJ databases">
        <title>Halonotius sp. F13-13 a new haloarchaeeon isolated from a solar saltern from Isla Cristina, Huelva, Spain.</title>
        <authorList>
            <person name="Duran-Viseras A."/>
            <person name="Sanchez-Porro C."/>
            <person name="Ventosa A."/>
        </authorList>
    </citation>
    <scope>NUCLEOTIDE SEQUENCE [LARGE SCALE GENOMIC DNA]</scope>
    <source>
        <strain evidence="8 9">CECT 7525</strain>
    </source>
</reference>
<dbReference type="Pfam" id="PF00270">
    <property type="entry name" value="DEAD"/>
    <property type="match status" value="1"/>
</dbReference>
<dbReference type="GO" id="GO:0003676">
    <property type="term" value="F:nucleic acid binding"/>
    <property type="evidence" value="ECO:0007669"/>
    <property type="project" value="InterPro"/>
</dbReference>
<dbReference type="PANTHER" id="PTHR47961">
    <property type="entry name" value="DNA POLYMERASE THETA, PUTATIVE (AFU_ORTHOLOGUE AFUA_1G05260)-RELATED"/>
    <property type="match status" value="1"/>
</dbReference>
<evidence type="ECO:0000313" key="9">
    <source>
        <dbReference type="Proteomes" id="UP000281564"/>
    </source>
</evidence>
<dbReference type="Pfam" id="PF00271">
    <property type="entry name" value="Helicase_C"/>
    <property type="match status" value="1"/>
</dbReference>
<evidence type="ECO:0000313" key="8">
    <source>
        <dbReference type="EMBL" id="RJX48343.1"/>
    </source>
</evidence>
<keyword evidence="4" id="KW-0067">ATP-binding</keyword>
<feature type="domain" description="Helicase ATP-binding" evidence="6">
    <location>
        <begin position="249"/>
        <end position="429"/>
    </location>
</feature>
<comment type="caution">
    <text evidence="8">The sequence shown here is derived from an EMBL/GenBank/DDBJ whole genome shotgun (WGS) entry which is preliminary data.</text>
</comment>
<keyword evidence="3 8" id="KW-0347">Helicase</keyword>
<dbReference type="InterPro" id="IPR014001">
    <property type="entry name" value="Helicase_ATP-bd"/>
</dbReference>
<sequence length="703" mass="78432">MSQQAAAVETLFLHADGDSYRVVALRDNERVFHGTLECKETHAGPRPGKFRTKTGSSAEPRDPQEFVDIARAATRIRISQQTSAEGRQELQELLDGYQLSAKVVRTCRYCANDGAYSPITEETAIKTDREHICPDCAREELERELAYKGQFTGQAQKRLEDLLLEVQDLDRIVDLLSGELDPDLTKFDTISATVDDVDPVQTADLGLHPQLQSMIESRFDELLPVQSLSVRNGLFDDAERSSANHASGQRPQANGDDQLVVSATATGKTLIGELAGINRALNGEGTMLFLVPLVALANQKHEDFRDRYGQLGLDVTIRVGASRINDDGTRFDPGADVIVGTYEGIDHALRTGKNLGDIGTVVIDEVHTLKEPERGHRLDGLISRLKYYCAERADTRDDYRGAQWLYLSATVGNPEWLAKRLGATLIEFEERPVPIERHVTFADEREKLRLEDKLVKRAFDQKSSKGYRGQTIIFTNSRRRCHSISRKLGYDSAPYHAGLDYKKRKQVEGEFLDQDLSAVVTTAALAAGVDFPASQVIFDSLAMGIEWLSVQEFSQMLGRAGRPDYHDKGTVYMLIEPDCTYHNSMEMTEDEVAFKLLKGEMEDVRNVYDQAAAVEETLANITVAGESAKRLNDRMLGEIDTKRAVGKLLEWAFIDGLEPTQMGRAVTRHFLSPDDAFRLLDGIRDGLSPYEIVAEQELADEEL</sequence>
<keyword evidence="9" id="KW-1185">Reference proteome</keyword>
<dbReference type="Gene3D" id="3.40.50.300">
    <property type="entry name" value="P-loop containing nucleotide triphosphate hydrolases"/>
    <property type="match status" value="2"/>
</dbReference>
<dbReference type="GO" id="GO:0140097">
    <property type="term" value="F:catalytic activity, acting on DNA"/>
    <property type="evidence" value="ECO:0007669"/>
    <property type="project" value="UniProtKB-ARBA"/>
</dbReference>